<dbReference type="eggNOG" id="KOG0498">
    <property type="taxonomic scope" value="Eukaryota"/>
</dbReference>
<dbReference type="InParanoid" id="A0A0Q3VDC5"/>
<dbReference type="Gramene" id="KQL14839">
    <property type="protein sequence ID" value="KQL14839"/>
    <property type="gene ID" value="SETIT_024243mg"/>
</dbReference>
<evidence type="ECO:0000313" key="2">
    <source>
        <dbReference type="EnsemblPlants" id="KQL14839"/>
    </source>
</evidence>
<organism evidence="2 3">
    <name type="scientific">Setaria italica</name>
    <name type="common">Foxtail millet</name>
    <name type="synonym">Panicum italicum</name>
    <dbReference type="NCBI Taxonomy" id="4555"/>
    <lineage>
        <taxon>Eukaryota</taxon>
        <taxon>Viridiplantae</taxon>
        <taxon>Streptophyta</taxon>
        <taxon>Embryophyta</taxon>
        <taxon>Tracheophyta</taxon>
        <taxon>Spermatophyta</taxon>
        <taxon>Magnoliopsida</taxon>
        <taxon>Liliopsida</taxon>
        <taxon>Poales</taxon>
        <taxon>Poaceae</taxon>
        <taxon>PACMAD clade</taxon>
        <taxon>Panicoideae</taxon>
        <taxon>Panicodae</taxon>
        <taxon>Paniceae</taxon>
        <taxon>Cenchrinae</taxon>
        <taxon>Setaria</taxon>
    </lineage>
</organism>
<name>A0A0Q3VDC5_SETIT</name>
<dbReference type="AlphaFoldDB" id="A0A0Q3VDC5"/>
<accession>A0A0Q3VDC5</accession>
<evidence type="ECO:0000256" key="1">
    <source>
        <dbReference type="SAM" id="MobiDB-lite"/>
    </source>
</evidence>
<evidence type="ECO:0000313" key="3">
    <source>
        <dbReference type="Proteomes" id="UP000004995"/>
    </source>
</evidence>
<dbReference type="Proteomes" id="UP000004995">
    <property type="component" value="Unassembled WGS sequence"/>
</dbReference>
<proteinExistence type="predicted"/>
<protein>
    <submittedName>
        <fullName evidence="2">Uncharacterized protein</fullName>
    </submittedName>
</protein>
<sequence length="83" mass="7897">MGGWGGRGAARHGWWEKNGWPTMAAEASVADGLARERSWGGGSGGGGAAGDELGCGVGCGAGNDPRGADDAGDDGAAGGVPAR</sequence>
<feature type="region of interest" description="Disordered" evidence="1">
    <location>
        <begin position="40"/>
        <end position="83"/>
    </location>
</feature>
<reference evidence="3" key="1">
    <citation type="journal article" date="2012" name="Nat. Biotechnol.">
        <title>Reference genome sequence of the model plant Setaria.</title>
        <authorList>
            <person name="Bennetzen J.L."/>
            <person name="Schmutz J."/>
            <person name="Wang H."/>
            <person name="Percifield R."/>
            <person name="Hawkins J."/>
            <person name="Pontaroli A.C."/>
            <person name="Estep M."/>
            <person name="Feng L."/>
            <person name="Vaughn J.N."/>
            <person name="Grimwood J."/>
            <person name="Jenkins J."/>
            <person name="Barry K."/>
            <person name="Lindquist E."/>
            <person name="Hellsten U."/>
            <person name="Deshpande S."/>
            <person name="Wang X."/>
            <person name="Wu X."/>
            <person name="Mitros T."/>
            <person name="Triplett J."/>
            <person name="Yang X."/>
            <person name="Ye C.Y."/>
            <person name="Mauro-Herrera M."/>
            <person name="Wang L."/>
            <person name="Li P."/>
            <person name="Sharma M."/>
            <person name="Sharma R."/>
            <person name="Ronald P.C."/>
            <person name="Panaud O."/>
            <person name="Kellogg E.A."/>
            <person name="Brutnell T.P."/>
            <person name="Doust A.N."/>
            <person name="Tuskan G.A."/>
            <person name="Rokhsar D."/>
            <person name="Devos K.M."/>
        </authorList>
    </citation>
    <scope>NUCLEOTIDE SEQUENCE [LARGE SCALE GENOMIC DNA]</scope>
    <source>
        <strain evidence="3">cv. Yugu1</strain>
    </source>
</reference>
<reference evidence="2" key="2">
    <citation type="submission" date="2018-08" db="UniProtKB">
        <authorList>
            <consortium name="EnsemblPlants"/>
        </authorList>
    </citation>
    <scope>IDENTIFICATION</scope>
    <source>
        <strain evidence="2">Yugu1</strain>
    </source>
</reference>
<keyword evidence="3" id="KW-1185">Reference proteome</keyword>
<feature type="compositionally biased region" description="Gly residues" evidence="1">
    <location>
        <begin position="40"/>
        <end position="61"/>
    </location>
</feature>
<dbReference type="EnsemblPlants" id="KQL14839">
    <property type="protein sequence ID" value="KQL14839"/>
    <property type="gene ID" value="SETIT_024243mg"/>
</dbReference>
<dbReference type="EMBL" id="AGNK02001612">
    <property type="status" value="NOT_ANNOTATED_CDS"/>
    <property type="molecule type" value="Genomic_DNA"/>
</dbReference>